<organism evidence="5 6">
    <name type="scientific">Rubinisphaera italica</name>
    <dbReference type="NCBI Taxonomy" id="2527969"/>
    <lineage>
        <taxon>Bacteria</taxon>
        <taxon>Pseudomonadati</taxon>
        <taxon>Planctomycetota</taxon>
        <taxon>Planctomycetia</taxon>
        <taxon>Planctomycetales</taxon>
        <taxon>Planctomycetaceae</taxon>
        <taxon>Rubinisphaera</taxon>
    </lineage>
</organism>
<dbReference type="EC" id="2.3.1.179" evidence="5"/>
<comment type="similarity">
    <text evidence="1 3">Belongs to the thiolase-like superfamily. Beta-ketoacyl-ACP synthases family.</text>
</comment>
<keyword evidence="5" id="KW-0012">Acyltransferase</keyword>
<dbReference type="SUPFAM" id="SSF53901">
    <property type="entry name" value="Thiolase-like"/>
    <property type="match status" value="2"/>
</dbReference>
<dbReference type="InterPro" id="IPR014030">
    <property type="entry name" value="Ketoacyl_synth_N"/>
</dbReference>
<evidence type="ECO:0000259" key="4">
    <source>
        <dbReference type="PROSITE" id="PS52004"/>
    </source>
</evidence>
<dbReference type="GO" id="GO:0005829">
    <property type="term" value="C:cytosol"/>
    <property type="evidence" value="ECO:0007669"/>
    <property type="project" value="TreeGrafter"/>
</dbReference>
<keyword evidence="6" id="KW-1185">Reference proteome</keyword>
<dbReference type="RefSeq" id="WP_146503206.1">
    <property type="nucleotide sequence ID" value="NZ_SJPG01000001.1"/>
</dbReference>
<dbReference type="OrthoDB" id="292158at2"/>
<dbReference type="EMBL" id="SJPG01000001">
    <property type="protein sequence ID" value="TWT61184.1"/>
    <property type="molecule type" value="Genomic_DNA"/>
</dbReference>
<dbReference type="InterPro" id="IPR014031">
    <property type="entry name" value="Ketoacyl_synth_C"/>
</dbReference>
<dbReference type="InterPro" id="IPR016039">
    <property type="entry name" value="Thiolase-like"/>
</dbReference>
<evidence type="ECO:0000256" key="2">
    <source>
        <dbReference type="ARBA" id="ARBA00022679"/>
    </source>
</evidence>
<dbReference type="Proteomes" id="UP000316095">
    <property type="component" value="Unassembled WGS sequence"/>
</dbReference>
<dbReference type="PANTHER" id="PTHR11712:SF336">
    <property type="entry name" value="3-OXOACYL-[ACYL-CARRIER-PROTEIN] SYNTHASE, MITOCHONDRIAL"/>
    <property type="match status" value="1"/>
</dbReference>
<name>A0A5C5XEG2_9PLAN</name>
<sequence length="429" mass="45894">MISHQVSPVVITGVGVVSPIGIGKQAFWKSLIEARSGVGPLKSVPSSRLPSKIGAEIHDFDPYDYIYNRKSIKVMSRDVQLGVAAASMSMKDAGLKSGQVDPNRLGVVFGAGHISSTPEELVAAARNDGGGNQLDQFDRWGEERMGKIPPLWLLRQLPNMPACHIAIEHDARCHNNTITSRESSALLAMSEAMGTIQRGAADCMIVGAASSATDPFDVARFNSFESLTRRVDDPERACRPFDRDRDGTVVGEGAAVFVLESYEHAVRRGANIYAELMAVGSGCDGRTNDPKNPGAGLVASINSIIRRTGIRPEEIGHINAHGKSTQRDDLVEASAYHSAMGNAASKLSVIALGSYFGQFDAGTGAVELAGSILAMHHRELPVTLNYETPDPGCRLNVVRDQSRPLYNSLAMSVNRTSMGQSTAALLRAV</sequence>
<protein>
    <submittedName>
        <fullName evidence="5">3-oxoacyl-[acyl-carrier-protein] synthase 2</fullName>
        <ecNumber evidence="5">2.3.1.179</ecNumber>
    </submittedName>
</protein>
<comment type="caution">
    <text evidence="5">The sequence shown here is derived from an EMBL/GenBank/DDBJ whole genome shotgun (WGS) entry which is preliminary data.</text>
</comment>
<dbReference type="CDD" id="cd00834">
    <property type="entry name" value="KAS_I_II"/>
    <property type="match status" value="1"/>
</dbReference>
<dbReference type="AlphaFoldDB" id="A0A5C5XEG2"/>
<dbReference type="Pfam" id="PF02801">
    <property type="entry name" value="Ketoacyl-synt_C"/>
    <property type="match status" value="1"/>
</dbReference>
<evidence type="ECO:0000313" key="5">
    <source>
        <dbReference type="EMBL" id="TWT61184.1"/>
    </source>
</evidence>
<dbReference type="InterPro" id="IPR000794">
    <property type="entry name" value="Beta-ketoacyl_synthase"/>
</dbReference>
<dbReference type="SMART" id="SM00825">
    <property type="entry name" value="PKS_KS"/>
    <property type="match status" value="1"/>
</dbReference>
<gene>
    <name evidence="5" type="primary">fabF_2</name>
    <name evidence="5" type="ORF">Pan54_19190</name>
</gene>
<evidence type="ECO:0000256" key="3">
    <source>
        <dbReference type="RuleBase" id="RU003694"/>
    </source>
</evidence>
<dbReference type="PROSITE" id="PS52004">
    <property type="entry name" value="KS3_2"/>
    <property type="match status" value="1"/>
</dbReference>
<feature type="domain" description="Ketosynthase family 3 (KS3)" evidence="4">
    <location>
        <begin position="6"/>
        <end position="429"/>
    </location>
</feature>
<keyword evidence="2 3" id="KW-0808">Transferase</keyword>
<proteinExistence type="inferred from homology"/>
<evidence type="ECO:0000256" key="1">
    <source>
        <dbReference type="ARBA" id="ARBA00008467"/>
    </source>
</evidence>
<accession>A0A5C5XEG2</accession>
<dbReference type="InterPro" id="IPR020841">
    <property type="entry name" value="PKS_Beta-ketoAc_synthase_dom"/>
</dbReference>
<reference evidence="5 6" key="1">
    <citation type="submission" date="2019-02" db="EMBL/GenBank/DDBJ databases">
        <title>Deep-cultivation of Planctomycetes and their phenomic and genomic characterization uncovers novel biology.</title>
        <authorList>
            <person name="Wiegand S."/>
            <person name="Jogler M."/>
            <person name="Boedeker C."/>
            <person name="Pinto D."/>
            <person name="Vollmers J."/>
            <person name="Rivas-Marin E."/>
            <person name="Kohn T."/>
            <person name="Peeters S.H."/>
            <person name="Heuer A."/>
            <person name="Rast P."/>
            <person name="Oberbeckmann S."/>
            <person name="Bunk B."/>
            <person name="Jeske O."/>
            <person name="Meyerdierks A."/>
            <person name="Storesund J.E."/>
            <person name="Kallscheuer N."/>
            <person name="Luecker S."/>
            <person name="Lage O.M."/>
            <person name="Pohl T."/>
            <person name="Merkel B.J."/>
            <person name="Hornburger P."/>
            <person name="Mueller R.-W."/>
            <person name="Bruemmer F."/>
            <person name="Labrenz M."/>
            <person name="Spormann A.M."/>
            <person name="Op Den Camp H."/>
            <person name="Overmann J."/>
            <person name="Amann R."/>
            <person name="Jetten M.S.M."/>
            <person name="Mascher T."/>
            <person name="Medema M.H."/>
            <person name="Devos D.P."/>
            <person name="Kaster A.-K."/>
            <person name="Ovreas L."/>
            <person name="Rohde M."/>
            <person name="Galperin M.Y."/>
            <person name="Jogler C."/>
        </authorList>
    </citation>
    <scope>NUCLEOTIDE SEQUENCE [LARGE SCALE GENOMIC DNA]</scope>
    <source>
        <strain evidence="5 6">Pan54</strain>
    </source>
</reference>
<dbReference type="Pfam" id="PF00109">
    <property type="entry name" value="ketoacyl-synt"/>
    <property type="match status" value="1"/>
</dbReference>
<dbReference type="GO" id="GO:0006633">
    <property type="term" value="P:fatty acid biosynthetic process"/>
    <property type="evidence" value="ECO:0007669"/>
    <property type="project" value="TreeGrafter"/>
</dbReference>
<evidence type="ECO:0000313" key="6">
    <source>
        <dbReference type="Proteomes" id="UP000316095"/>
    </source>
</evidence>
<dbReference type="GO" id="GO:0004315">
    <property type="term" value="F:3-oxoacyl-[acyl-carrier-protein] synthase activity"/>
    <property type="evidence" value="ECO:0007669"/>
    <property type="project" value="UniProtKB-EC"/>
</dbReference>
<dbReference type="PANTHER" id="PTHR11712">
    <property type="entry name" value="POLYKETIDE SYNTHASE-RELATED"/>
    <property type="match status" value="1"/>
</dbReference>
<dbReference type="Gene3D" id="3.40.47.10">
    <property type="match status" value="1"/>
</dbReference>